<dbReference type="PANTHER" id="PTHR47272">
    <property type="entry name" value="DDE_TNP_1_7 DOMAIN-CONTAINING PROTEIN"/>
    <property type="match status" value="1"/>
</dbReference>
<dbReference type="AlphaFoldDB" id="A0A0L8I1H8"/>
<dbReference type="EMBL" id="KQ416771">
    <property type="protein sequence ID" value="KOF95281.1"/>
    <property type="molecule type" value="Genomic_DNA"/>
</dbReference>
<evidence type="ECO:0000259" key="1">
    <source>
        <dbReference type="Pfam" id="PF13843"/>
    </source>
</evidence>
<organism evidence="2">
    <name type="scientific">Octopus bimaculoides</name>
    <name type="common">California two-spotted octopus</name>
    <dbReference type="NCBI Taxonomy" id="37653"/>
    <lineage>
        <taxon>Eukaryota</taxon>
        <taxon>Metazoa</taxon>
        <taxon>Spiralia</taxon>
        <taxon>Lophotrochozoa</taxon>
        <taxon>Mollusca</taxon>
        <taxon>Cephalopoda</taxon>
        <taxon>Coleoidea</taxon>
        <taxon>Octopodiformes</taxon>
        <taxon>Octopoda</taxon>
        <taxon>Incirrata</taxon>
        <taxon>Octopodidae</taxon>
        <taxon>Octopus</taxon>
    </lineage>
</organism>
<reference evidence="2" key="1">
    <citation type="submission" date="2015-07" db="EMBL/GenBank/DDBJ databases">
        <title>MeaNS - Measles Nucleotide Surveillance Program.</title>
        <authorList>
            <person name="Tran T."/>
            <person name="Druce J."/>
        </authorList>
    </citation>
    <scope>NUCLEOTIDE SEQUENCE</scope>
    <source>
        <strain evidence="2">UCB-OBI-ISO-001</strain>
        <tissue evidence="2">Gonad</tissue>
    </source>
</reference>
<protein>
    <recommendedName>
        <fullName evidence="1">PiggyBac transposable element-derived protein domain-containing protein</fullName>
    </recommendedName>
</protein>
<dbReference type="STRING" id="37653.A0A0L8I1H8"/>
<proteinExistence type="predicted"/>
<evidence type="ECO:0000313" key="2">
    <source>
        <dbReference type="EMBL" id="KOF95281.1"/>
    </source>
</evidence>
<accession>A0A0L8I1H8</accession>
<feature type="domain" description="PiggyBac transposable element-derived protein" evidence="1">
    <location>
        <begin position="5"/>
        <end position="105"/>
    </location>
</feature>
<dbReference type="OrthoDB" id="6146813at2759"/>
<dbReference type="Pfam" id="PF13843">
    <property type="entry name" value="DDE_Tnp_1_7"/>
    <property type="match status" value="1"/>
</dbReference>
<sequence>MLWEYSDNKGLKIYFDNYFTSIQLMEKLFEKEICASRTCRENRTARCPFKMKTEMKACPRGTADFKSTLKIVAVKWKDNNDVVLPSNFETYKMSTVEHYDRPQKKYVPILQPESI</sequence>
<dbReference type="InterPro" id="IPR029526">
    <property type="entry name" value="PGBD"/>
</dbReference>
<gene>
    <name evidence="2" type="ORF">OCBIM_22038903mg</name>
</gene>
<name>A0A0L8I1H8_OCTBM</name>